<organism evidence="3">
    <name type="scientific">uncultured bacterium 16</name>
    <dbReference type="NCBI Taxonomy" id="1748268"/>
    <lineage>
        <taxon>Bacteria</taxon>
        <taxon>environmental samples</taxon>
    </lineage>
</organism>
<dbReference type="GO" id="GO:0046503">
    <property type="term" value="P:glycerolipid catabolic process"/>
    <property type="evidence" value="ECO:0007669"/>
    <property type="project" value="TreeGrafter"/>
</dbReference>
<dbReference type="SUPFAM" id="SSF53474">
    <property type="entry name" value="alpha/beta-Hydrolases"/>
    <property type="match status" value="1"/>
</dbReference>
<evidence type="ECO:0000313" key="3">
    <source>
        <dbReference type="EMBL" id="ALV86418.1"/>
    </source>
</evidence>
<dbReference type="Gene3D" id="3.40.50.1820">
    <property type="entry name" value="alpha/beta hydrolase"/>
    <property type="match status" value="1"/>
</dbReference>
<dbReference type="Pfam" id="PF00561">
    <property type="entry name" value="Abhydrolase_1"/>
    <property type="match status" value="2"/>
</dbReference>
<evidence type="ECO:0000256" key="1">
    <source>
        <dbReference type="SAM" id="MobiDB-lite"/>
    </source>
</evidence>
<feature type="region of interest" description="Disordered" evidence="1">
    <location>
        <begin position="298"/>
        <end position="318"/>
    </location>
</feature>
<dbReference type="InterPro" id="IPR050471">
    <property type="entry name" value="AB_hydrolase"/>
</dbReference>
<gene>
    <name evidence="3" type="primary">phaZ</name>
</gene>
<accession>A0A0U3SLT7</accession>
<dbReference type="InterPro" id="IPR011942">
    <property type="entry name" value="PHA_depoly_arom"/>
</dbReference>
<protein>
    <submittedName>
        <fullName evidence="3">Poly(3-hydroxyalkanoate) depolymerase</fullName>
    </submittedName>
</protein>
<name>A0A0U3SLT7_9BACT</name>
<feature type="domain" description="AB hydrolase-1" evidence="2">
    <location>
        <begin position="215"/>
        <end position="278"/>
    </location>
</feature>
<dbReference type="PRINTS" id="PR00111">
    <property type="entry name" value="ABHYDROLASE"/>
</dbReference>
<dbReference type="InterPro" id="IPR029058">
    <property type="entry name" value="AB_hydrolase_fold"/>
</dbReference>
<dbReference type="NCBIfam" id="TIGR02240">
    <property type="entry name" value="PHA_depoly_arom"/>
    <property type="match status" value="1"/>
</dbReference>
<dbReference type="PANTHER" id="PTHR43433:SF5">
    <property type="entry name" value="AB HYDROLASE-1 DOMAIN-CONTAINING PROTEIN"/>
    <property type="match status" value="1"/>
</dbReference>
<reference evidence="3" key="1">
    <citation type="submission" date="2015-10" db="EMBL/GenBank/DDBJ databases">
        <title>Biosynthesis of SCL-MCL polyhydroxyalkanoates by metagenomic clones in Pseudomonas putida.</title>
        <authorList>
            <person name="Cheng J."/>
            <person name="Charles T.C."/>
        </authorList>
    </citation>
    <scope>NUCLEOTIDE SEQUENCE</scope>
</reference>
<sequence>MTTQNQSSTTKPPLDFLLNAPDVLHPTPRLLLLKEVRIGSMTLRVAHWPGRSTPAPILLFNGIGGNFELLTPFVAALGDVEVISFDMPGIGGSTLPPYPYRMSTVARLAVHVLKKMGHNRADVIGISWGGALAQQFAHTAPSRCRRLVLCATMAGSPLSWPASPSVFWKLLSPTRYLKPGYMEREAGRLYGGRFRWDKDLARDYASRIKKPSRAGYLLQLSAITGWGSALWLWRLRQPTLVLAGSDDPISPPINGHILAKLIPNSRLEVLDEGHLFVIAQPQITADLVRDFLEGENASQTKSEHRRPWSAAMHADGSS</sequence>
<proteinExistence type="predicted"/>
<dbReference type="EMBL" id="KT944263">
    <property type="protein sequence ID" value="ALV86418.1"/>
    <property type="molecule type" value="Genomic_DNA"/>
</dbReference>
<dbReference type="InterPro" id="IPR000073">
    <property type="entry name" value="AB_hydrolase_1"/>
</dbReference>
<evidence type="ECO:0000259" key="2">
    <source>
        <dbReference type="Pfam" id="PF00561"/>
    </source>
</evidence>
<dbReference type="AlphaFoldDB" id="A0A0U3SLT7"/>
<dbReference type="PANTHER" id="PTHR43433">
    <property type="entry name" value="HYDROLASE, ALPHA/BETA FOLD FAMILY PROTEIN"/>
    <property type="match status" value="1"/>
</dbReference>
<dbReference type="GO" id="GO:0004806">
    <property type="term" value="F:triacylglycerol lipase activity"/>
    <property type="evidence" value="ECO:0007669"/>
    <property type="project" value="TreeGrafter"/>
</dbReference>
<feature type="domain" description="AB hydrolase-1" evidence="2">
    <location>
        <begin position="56"/>
        <end position="186"/>
    </location>
</feature>